<sequence>MSPLRAEDPRVTLAVRLVLETLVVAGHGTNLELEEIVFAAAEGGSASSSGLRHSRLLYTGTHALLELQLRVTQPMESQGGKASRKAQTSPSGSELYQALLLQNSGEETAMRVLRVELVSSLQPAWMPPECGPASKPSIETATSGKQPDNAEPFDSGDLHAPSRVLKATEASQCEMFNFTIEATDADDVEEEMASGRVYIDSSDLELGSDEYVGGCQAVGIRFPNVSLPANAELESVALLLTADVDGPTETFVLDLDFAALADCPRFNGSDFEVTGLATFGQPVAWASDSWRQGTVHPSADLSGVLQNVIAQDGWQEGNAVCVVIKAQDGCTWYEEGKDLHYEAESANNPESDAPALFVSYRICPVPPPSPPSPPISPPRPPMPPQLYGAEGEVTVYSAAYATEQFSDGDVPHTVACIASKATEGLRGAAWKPRESATWKPVQG</sequence>
<accession>A0AAE0LFL8</accession>
<feature type="non-terminal residue" evidence="2">
    <location>
        <position position="443"/>
    </location>
</feature>
<gene>
    <name evidence="2" type="ORF">CYMTET_8660</name>
</gene>
<evidence type="ECO:0000256" key="1">
    <source>
        <dbReference type="SAM" id="MobiDB-lite"/>
    </source>
</evidence>
<organism evidence="2 3">
    <name type="scientific">Cymbomonas tetramitiformis</name>
    <dbReference type="NCBI Taxonomy" id="36881"/>
    <lineage>
        <taxon>Eukaryota</taxon>
        <taxon>Viridiplantae</taxon>
        <taxon>Chlorophyta</taxon>
        <taxon>Pyramimonadophyceae</taxon>
        <taxon>Pyramimonadales</taxon>
        <taxon>Pyramimonadaceae</taxon>
        <taxon>Cymbomonas</taxon>
    </lineage>
</organism>
<keyword evidence="3" id="KW-1185">Reference proteome</keyword>
<feature type="compositionally biased region" description="Polar residues" evidence="1">
    <location>
        <begin position="137"/>
        <end position="146"/>
    </location>
</feature>
<proteinExistence type="predicted"/>
<evidence type="ECO:0000313" key="3">
    <source>
        <dbReference type="Proteomes" id="UP001190700"/>
    </source>
</evidence>
<protein>
    <submittedName>
        <fullName evidence="2">Uncharacterized protein</fullName>
    </submittedName>
</protein>
<dbReference type="Proteomes" id="UP001190700">
    <property type="component" value="Unassembled WGS sequence"/>
</dbReference>
<evidence type="ECO:0000313" key="2">
    <source>
        <dbReference type="EMBL" id="KAK3283651.1"/>
    </source>
</evidence>
<reference evidence="2 3" key="1">
    <citation type="journal article" date="2015" name="Genome Biol. Evol.">
        <title>Comparative Genomics of a Bacterivorous Green Alga Reveals Evolutionary Causalities and Consequences of Phago-Mixotrophic Mode of Nutrition.</title>
        <authorList>
            <person name="Burns J.A."/>
            <person name="Paasch A."/>
            <person name="Narechania A."/>
            <person name="Kim E."/>
        </authorList>
    </citation>
    <scope>NUCLEOTIDE SEQUENCE [LARGE SCALE GENOMIC DNA]</scope>
    <source>
        <strain evidence="2 3">PLY_AMNH</strain>
    </source>
</reference>
<name>A0AAE0LFL8_9CHLO</name>
<comment type="caution">
    <text evidence="2">The sequence shown here is derived from an EMBL/GenBank/DDBJ whole genome shotgun (WGS) entry which is preliminary data.</text>
</comment>
<feature type="region of interest" description="Disordered" evidence="1">
    <location>
        <begin position="128"/>
        <end position="159"/>
    </location>
</feature>
<dbReference type="AlphaFoldDB" id="A0AAE0LFL8"/>
<dbReference type="EMBL" id="LGRX02002691">
    <property type="protein sequence ID" value="KAK3283651.1"/>
    <property type="molecule type" value="Genomic_DNA"/>
</dbReference>